<protein>
    <submittedName>
        <fullName evidence="1">Uncharacterized protein</fullName>
    </submittedName>
</protein>
<evidence type="ECO:0000313" key="2">
    <source>
        <dbReference type="Proteomes" id="UP001054837"/>
    </source>
</evidence>
<gene>
    <name evidence="1" type="ORF">CDAR_63501</name>
</gene>
<reference evidence="1 2" key="1">
    <citation type="submission" date="2021-06" db="EMBL/GenBank/DDBJ databases">
        <title>Caerostris darwini draft genome.</title>
        <authorList>
            <person name="Kono N."/>
            <person name="Arakawa K."/>
        </authorList>
    </citation>
    <scope>NUCLEOTIDE SEQUENCE [LARGE SCALE GENOMIC DNA]</scope>
</reference>
<accession>A0AAV4QFV9</accession>
<proteinExistence type="predicted"/>
<dbReference type="Proteomes" id="UP001054837">
    <property type="component" value="Unassembled WGS sequence"/>
</dbReference>
<name>A0AAV4QFV9_9ARAC</name>
<evidence type="ECO:0000313" key="1">
    <source>
        <dbReference type="EMBL" id="GIY08005.1"/>
    </source>
</evidence>
<sequence length="110" mass="12929">MQKFSRLRKSQERFPKVVPTAQAYVSALQCPMRRHDGCSEQIRFRVVRWSEGPSNRDLRKPKECVRYHQMLCCTVIIMLEKNAFDCWICNISLSKPVVCKRTASHQRGNE</sequence>
<keyword evidence="2" id="KW-1185">Reference proteome</keyword>
<organism evidence="1 2">
    <name type="scientific">Caerostris darwini</name>
    <dbReference type="NCBI Taxonomy" id="1538125"/>
    <lineage>
        <taxon>Eukaryota</taxon>
        <taxon>Metazoa</taxon>
        <taxon>Ecdysozoa</taxon>
        <taxon>Arthropoda</taxon>
        <taxon>Chelicerata</taxon>
        <taxon>Arachnida</taxon>
        <taxon>Araneae</taxon>
        <taxon>Araneomorphae</taxon>
        <taxon>Entelegynae</taxon>
        <taxon>Araneoidea</taxon>
        <taxon>Araneidae</taxon>
        <taxon>Caerostris</taxon>
    </lineage>
</organism>
<comment type="caution">
    <text evidence="1">The sequence shown here is derived from an EMBL/GenBank/DDBJ whole genome shotgun (WGS) entry which is preliminary data.</text>
</comment>
<dbReference type="EMBL" id="BPLQ01004429">
    <property type="protein sequence ID" value="GIY08005.1"/>
    <property type="molecule type" value="Genomic_DNA"/>
</dbReference>
<dbReference type="AlphaFoldDB" id="A0AAV4QFV9"/>